<dbReference type="GO" id="GO:0031436">
    <property type="term" value="C:BRCA1-BARD1 complex"/>
    <property type="evidence" value="ECO:0007669"/>
    <property type="project" value="TreeGrafter"/>
</dbReference>
<proteinExistence type="inferred from homology"/>
<evidence type="ECO:0000259" key="9">
    <source>
        <dbReference type="PROSITE" id="PS50105"/>
    </source>
</evidence>
<dbReference type="GO" id="GO:0070531">
    <property type="term" value="C:BRCA1-A complex"/>
    <property type="evidence" value="ECO:0007669"/>
    <property type="project" value="TreeGrafter"/>
</dbReference>
<dbReference type="GO" id="GO:0004842">
    <property type="term" value="F:ubiquitin-protein transferase activity"/>
    <property type="evidence" value="ECO:0007669"/>
    <property type="project" value="TreeGrafter"/>
</dbReference>
<feature type="repeat" description="ANK" evidence="8">
    <location>
        <begin position="37"/>
        <end position="69"/>
    </location>
</feature>
<dbReference type="AlphaFoldDB" id="A0A0N5CX75"/>
<keyword evidence="11" id="KW-1185">Reference proteome</keyword>
<sequence>MCSVTIEQFLSACEAWNLEEVHHAVESGFHVDTFDDDHVNGLQMAAATGNIGIVQYLLDRGADIEKTNQVGMTALHHAARNGHSNIIRVLVQRGANFQKLTYLGASALTLASGNGRTEVVKLLLNLRVNINPSHTALCPTPLIAASFRKHTHICALLAHRGAYLDANIQRLSNLSALSAAISCGATTVVAALLELGANSSYRSLNGLTASQLAQYLKRNEILPIINLTVGTAKKNEEPIEIDIRQLIYEKDENALRTLLIKRLPYIVLPENTTPLMYAVLMADISVVKAIYESGFTDVNAAESVSGLTAMMFAAIVGDYEVMDYFVRIGADISLMSVDGFTAVDYAFASGNINADLLCLLQERLEFGTNFPLHIDVHVHHHQHQHFSRVIHNREANLHVGFVTNSTDCLDSKGKPDFSKAHLARLVRIHQYGGQDFILAHDILRSIGKDKVESDDHLHCYIKTARYVAEICASQGFLNLPVVSSFENNISDNLTKYTPSPDNALSACTTINQKPRDFLSTAQMNAHLYYECRFPNRNSGGMKTVQTQRLYDYDSRREVSSSASASDYSPSMRLRYYSSLERASTYTLGTMPRYRSKSRETIKCKDLYDDDDGRSSPSRLSLNQYTFSIKDGERLKKSASTPTLDVLNRQFSFSRAKQIKEMGRNPRKTSEAKVATCDSYCHHRKQNITEDLIWKKLTEEGLDNYVNLLKDEEVDQATFLALTDNDLIDLGISNAMHRKTVLKIAKSFQC</sequence>
<dbReference type="PROSITE" id="PS50105">
    <property type="entry name" value="SAM_DOMAIN"/>
    <property type="match status" value="1"/>
</dbReference>
<gene>
    <name evidence="10" type="ORF">TCLT_LOCUS4976</name>
</gene>
<evidence type="ECO:0000256" key="2">
    <source>
        <dbReference type="ARBA" id="ARBA00022676"/>
    </source>
</evidence>
<dbReference type="Gene3D" id="1.25.40.20">
    <property type="entry name" value="Ankyrin repeat-containing domain"/>
    <property type="match status" value="3"/>
</dbReference>
<accession>A0A0N5CX75</accession>
<dbReference type="PROSITE" id="PS50297">
    <property type="entry name" value="ANK_REP_REGION"/>
    <property type="match status" value="4"/>
</dbReference>
<dbReference type="GO" id="GO:0085020">
    <property type="term" value="P:protein K6-linked ubiquitination"/>
    <property type="evidence" value="ECO:0007669"/>
    <property type="project" value="TreeGrafter"/>
</dbReference>
<dbReference type="CDD" id="cd09487">
    <property type="entry name" value="SAM_superfamily"/>
    <property type="match status" value="1"/>
</dbReference>
<keyword evidence="5 8" id="KW-0040">ANK repeat</keyword>
<protein>
    <recommendedName>
        <fullName evidence="1">NAD(+) ADP-ribosyltransferase</fullName>
        <ecNumber evidence="1">2.4.2.30</ecNumber>
    </recommendedName>
</protein>
<evidence type="ECO:0000256" key="5">
    <source>
        <dbReference type="ARBA" id="ARBA00023043"/>
    </source>
</evidence>
<evidence type="ECO:0000313" key="10">
    <source>
        <dbReference type="EMBL" id="VDN02168.1"/>
    </source>
</evidence>
<dbReference type="Gene3D" id="1.10.150.50">
    <property type="entry name" value="Transcription Factor, Ets-1"/>
    <property type="match status" value="1"/>
</dbReference>
<dbReference type="EC" id="2.4.2.30" evidence="1"/>
<reference evidence="12" key="1">
    <citation type="submission" date="2017-02" db="UniProtKB">
        <authorList>
            <consortium name="WormBaseParasite"/>
        </authorList>
    </citation>
    <scope>IDENTIFICATION</scope>
</reference>
<organism evidence="12">
    <name type="scientific">Thelazia callipaeda</name>
    <name type="common">Oriental eyeworm</name>
    <name type="synonym">Parasitic nematode</name>
    <dbReference type="NCBI Taxonomy" id="103827"/>
    <lineage>
        <taxon>Eukaryota</taxon>
        <taxon>Metazoa</taxon>
        <taxon>Ecdysozoa</taxon>
        <taxon>Nematoda</taxon>
        <taxon>Chromadorea</taxon>
        <taxon>Rhabditida</taxon>
        <taxon>Spirurina</taxon>
        <taxon>Spiruromorpha</taxon>
        <taxon>Thelazioidea</taxon>
        <taxon>Thelaziidae</taxon>
        <taxon>Thelazia</taxon>
    </lineage>
</organism>
<dbReference type="InterPro" id="IPR013761">
    <property type="entry name" value="SAM/pointed_sf"/>
</dbReference>
<evidence type="ECO:0000256" key="8">
    <source>
        <dbReference type="PROSITE-ProRule" id="PRU00023"/>
    </source>
</evidence>
<dbReference type="InterPro" id="IPR036770">
    <property type="entry name" value="Ankyrin_rpt-contain_sf"/>
</dbReference>
<evidence type="ECO:0000256" key="1">
    <source>
        <dbReference type="ARBA" id="ARBA00012020"/>
    </source>
</evidence>
<dbReference type="PROSITE" id="PS50088">
    <property type="entry name" value="ANK_REPEAT"/>
    <property type="match status" value="4"/>
</dbReference>
<dbReference type="SMART" id="SM00248">
    <property type="entry name" value="ANK"/>
    <property type="match status" value="8"/>
</dbReference>
<dbReference type="InterPro" id="IPR001660">
    <property type="entry name" value="SAM"/>
</dbReference>
<keyword evidence="4" id="KW-0677">Repeat</keyword>
<dbReference type="Pfam" id="PF12796">
    <property type="entry name" value="Ank_2"/>
    <property type="match status" value="2"/>
</dbReference>
<dbReference type="PRINTS" id="PR01415">
    <property type="entry name" value="ANKYRIN"/>
</dbReference>
<dbReference type="PANTHER" id="PTHR24171">
    <property type="entry name" value="ANKYRIN REPEAT DOMAIN-CONTAINING PROTEIN 39-RELATED"/>
    <property type="match status" value="1"/>
</dbReference>
<keyword evidence="3" id="KW-0808">Transferase</keyword>
<dbReference type="PANTHER" id="PTHR24171:SF8">
    <property type="entry name" value="BRCA1-ASSOCIATED RING DOMAIN PROTEIN 1"/>
    <property type="match status" value="1"/>
</dbReference>
<evidence type="ECO:0000256" key="6">
    <source>
        <dbReference type="ARBA" id="ARBA00024347"/>
    </source>
</evidence>
<evidence type="ECO:0000313" key="11">
    <source>
        <dbReference type="Proteomes" id="UP000276776"/>
    </source>
</evidence>
<feature type="domain" description="SAM" evidence="9">
    <location>
        <begin position="693"/>
        <end position="749"/>
    </location>
</feature>
<comment type="similarity">
    <text evidence="6">Belongs to the ARTD/PARP family.</text>
</comment>
<dbReference type="SUPFAM" id="SSF47769">
    <property type="entry name" value="SAM/Pointed domain"/>
    <property type="match status" value="1"/>
</dbReference>
<evidence type="ECO:0000256" key="3">
    <source>
        <dbReference type="ARBA" id="ARBA00022695"/>
    </source>
</evidence>
<feature type="repeat" description="ANK" evidence="8">
    <location>
        <begin position="70"/>
        <end position="102"/>
    </location>
</feature>
<dbReference type="SUPFAM" id="SSF48403">
    <property type="entry name" value="Ankyrin repeat"/>
    <property type="match status" value="2"/>
</dbReference>
<evidence type="ECO:0000256" key="7">
    <source>
        <dbReference type="ARBA" id="ARBA00033987"/>
    </source>
</evidence>
<dbReference type="InterPro" id="IPR002110">
    <property type="entry name" value="Ankyrin_rpt"/>
</dbReference>
<dbReference type="EMBL" id="UYYF01004314">
    <property type="protein sequence ID" value="VDN02168.1"/>
    <property type="molecule type" value="Genomic_DNA"/>
</dbReference>
<keyword evidence="3" id="KW-0548">Nucleotidyltransferase</keyword>
<name>A0A0N5CX75_THECL</name>
<dbReference type="Pfam" id="PF00536">
    <property type="entry name" value="SAM_1"/>
    <property type="match status" value="1"/>
</dbReference>
<keyword evidence="2" id="KW-0328">Glycosyltransferase</keyword>
<evidence type="ECO:0000256" key="4">
    <source>
        <dbReference type="ARBA" id="ARBA00022737"/>
    </source>
</evidence>
<evidence type="ECO:0000313" key="12">
    <source>
        <dbReference type="WBParaSite" id="TCLT_0000498701-mRNA-1"/>
    </source>
</evidence>
<comment type="catalytic activity">
    <reaction evidence="7">
        <text>NAD(+) + (ADP-D-ribosyl)n-acceptor = nicotinamide + (ADP-D-ribosyl)n+1-acceptor + H(+).</text>
        <dbReference type="EC" id="2.4.2.30"/>
    </reaction>
</comment>
<reference evidence="10 11" key="2">
    <citation type="submission" date="2018-11" db="EMBL/GenBank/DDBJ databases">
        <authorList>
            <consortium name="Pathogen Informatics"/>
        </authorList>
    </citation>
    <scope>NUCLEOTIDE SEQUENCE [LARGE SCALE GENOMIC DNA]</scope>
</reference>
<feature type="repeat" description="ANK" evidence="8">
    <location>
        <begin position="305"/>
        <end position="337"/>
    </location>
</feature>
<feature type="repeat" description="ANK" evidence="8">
    <location>
        <begin position="103"/>
        <end position="135"/>
    </location>
</feature>
<dbReference type="GO" id="GO:0003950">
    <property type="term" value="F:NAD+ poly-ADP-ribosyltransferase activity"/>
    <property type="evidence" value="ECO:0007669"/>
    <property type="project" value="UniProtKB-EC"/>
</dbReference>
<dbReference type="WBParaSite" id="TCLT_0000498701-mRNA-1">
    <property type="protein sequence ID" value="TCLT_0000498701-mRNA-1"/>
    <property type="gene ID" value="TCLT_0000498701"/>
</dbReference>
<dbReference type="STRING" id="103827.A0A0N5CX75"/>
<dbReference type="OrthoDB" id="539213at2759"/>
<dbReference type="Proteomes" id="UP000276776">
    <property type="component" value="Unassembled WGS sequence"/>
</dbReference>
<dbReference type="GO" id="GO:0016779">
    <property type="term" value="F:nucleotidyltransferase activity"/>
    <property type="evidence" value="ECO:0007669"/>
    <property type="project" value="UniProtKB-KW"/>
</dbReference>
<dbReference type="OMA" id="HTHICAL"/>